<comment type="caution">
    <text evidence="1">The sequence shown here is derived from an EMBL/GenBank/DDBJ whole genome shotgun (WGS) entry which is preliminary data.</text>
</comment>
<accession>I4EHD4</accession>
<name>I4EHD4_9BACT</name>
<organism evidence="1 2">
    <name type="scientific">Nitrolancea hollandica Lb</name>
    <dbReference type="NCBI Taxonomy" id="1129897"/>
    <lineage>
        <taxon>Bacteria</taxon>
        <taxon>Pseudomonadati</taxon>
        <taxon>Thermomicrobiota</taxon>
        <taxon>Thermomicrobia</taxon>
        <taxon>Sphaerobacterales</taxon>
        <taxon>Sphaerobacterineae</taxon>
        <taxon>Sphaerobacteraceae</taxon>
        <taxon>Nitrolancea</taxon>
    </lineage>
</organism>
<protein>
    <submittedName>
        <fullName evidence="1">Uncharacterized protein</fullName>
    </submittedName>
</protein>
<sequence length="98" mass="11088">MRSLYPLIDAVTISWRQARNRYSWTSVKRGRGGGLSPRRLRIVGADGNHPADLLIGRLILVMDKRRVVSVLAEQFFVIGAQQLFTTLTHDRAHLIPLP</sequence>
<dbReference type="Proteomes" id="UP000004221">
    <property type="component" value="Unassembled WGS sequence"/>
</dbReference>
<proteinExistence type="predicted"/>
<keyword evidence="2" id="KW-1185">Reference proteome</keyword>
<evidence type="ECO:0000313" key="2">
    <source>
        <dbReference type="Proteomes" id="UP000004221"/>
    </source>
</evidence>
<gene>
    <name evidence="1" type="ORF">NITHO_3070022</name>
</gene>
<dbReference type="EMBL" id="CAGS01000232">
    <property type="protein sequence ID" value="CCF84096.1"/>
    <property type="molecule type" value="Genomic_DNA"/>
</dbReference>
<reference evidence="1 2" key="1">
    <citation type="journal article" date="2012" name="ISME J.">
        <title>Nitrification expanded: discovery, physiology and genomics of a nitrite-oxidizing bacterium from the phylum Chloroflexi.</title>
        <authorList>
            <person name="Sorokin D.Y."/>
            <person name="Lucker S."/>
            <person name="Vejmelkova D."/>
            <person name="Kostrikina N.A."/>
            <person name="Kleerebezem R."/>
            <person name="Rijpstra W.I."/>
            <person name="Damste J.S."/>
            <person name="Le Paslier D."/>
            <person name="Muyzer G."/>
            <person name="Wagner M."/>
            <person name="van Loosdrecht M.C."/>
            <person name="Daims H."/>
        </authorList>
    </citation>
    <scope>NUCLEOTIDE SEQUENCE [LARGE SCALE GENOMIC DNA]</scope>
    <source>
        <strain evidence="2">none</strain>
    </source>
</reference>
<evidence type="ECO:0000313" key="1">
    <source>
        <dbReference type="EMBL" id="CCF84096.1"/>
    </source>
</evidence>
<dbReference type="AlphaFoldDB" id="I4EHD4"/>